<reference evidence="3" key="1">
    <citation type="submission" date="2023-10" db="EMBL/GenBank/DDBJ databases">
        <authorList>
            <person name="Chen Y."/>
            <person name="Shah S."/>
            <person name="Dougan E. K."/>
            <person name="Thang M."/>
            <person name="Chan C."/>
        </authorList>
    </citation>
    <scope>NUCLEOTIDE SEQUENCE [LARGE SCALE GENOMIC DNA]</scope>
</reference>
<organism evidence="3 4">
    <name type="scientific">Prorocentrum cordatum</name>
    <dbReference type="NCBI Taxonomy" id="2364126"/>
    <lineage>
        <taxon>Eukaryota</taxon>
        <taxon>Sar</taxon>
        <taxon>Alveolata</taxon>
        <taxon>Dinophyceae</taxon>
        <taxon>Prorocentrales</taxon>
        <taxon>Prorocentraceae</taxon>
        <taxon>Prorocentrum</taxon>
    </lineage>
</organism>
<dbReference type="PANTHER" id="PTHR10840">
    <property type="entry name" value="PROGRAMMED CELL DEATH PROTEIN 5"/>
    <property type="match status" value="1"/>
</dbReference>
<dbReference type="InterPro" id="IPR002836">
    <property type="entry name" value="PDCD5-like"/>
</dbReference>
<comment type="similarity">
    <text evidence="1">Belongs to the PDCD5 family.</text>
</comment>
<proteinExistence type="inferred from homology"/>
<dbReference type="EMBL" id="CAUYUJ010015951">
    <property type="protein sequence ID" value="CAK0860151.1"/>
    <property type="molecule type" value="Genomic_DNA"/>
</dbReference>
<name>A0ABN9UME0_9DINO</name>
<dbReference type="Proteomes" id="UP001189429">
    <property type="component" value="Unassembled WGS sequence"/>
</dbReference>
<evidence type="ECO:0000256" key="1">
    <source>
        <dbReference type="ARBA" id="ARBA00010490"/>
    </source>
</evidence>
<gene>
    <name evidence="3" type="ORF">PCOR1329_LOCUS49206</name>
</gene>
<evidence type="ECO:0000313" key="3">
    <source>
        <dbReference type="EMBL" id="CAK0860151.1"/>
    </source>
</evidence>
<dbReference type="Pfam" id="PF01984">
    <property type="entry name" value="dsDNA_bind"/>
    <property type="match status" value="1"/>
</dbReference>
<keyword evidence="4" id="KW-1185">Reference proteome</keyword>
<evidence type="ECO:0000256" key="2">
    <source>
        <dbReference type="SAM" id="MobiDB-lite"/>
    </source>
</evidence>
<evidence type="ECO:0000313" key="4">
    <source>
        <dbReference type="Proteomes" id="UP001189429"/>
    </source>
</evidence>
<sequence length="127" mass="13882">MQAGEEARARAAASQRGDQDAQLERMQEQAQKQKEMEEQKRVMVRQVLEPEALERLHRVGLVKPEKQMQIEGVILNMVQSGERIGAEGSHDGGQEARSAACCVRPSAGEVGCTACERANEHRGDAGS</sequence>
<feature type="region of interest" description="Disordered" evidence="2">
    <location>
        <begin position="1"/>
        <end position="40"/>
    </location>
</feature>
<comment type="caution">
    <text evidence="3">The sequence shown here is derived from an EMBL/GenBank/DDBJ whole genome shotgun (WGS) entry which is preliminary data.</text>
</comment>
<dbReference type="SUPFAM" id="SSF46950">
    <property type="entry name" value="Double-stranded DNA-binding domain"/>
    <property type="match status" value="1"/>
</dbReference>
<dbReference type="PANTHER" id="PTHR10840:SF0">
    <property type="entry name" value="PROGRAMMED CELL DEATH PROTEIN 5"/>
    <property type="match status" value="1"/>
</dbReference>
<protein>
    <submittedName>
        <fullName evidence="3">Uncharacterized protein</fullName>
    </submittedName>
</protein>
<dbReference type="InterPro" id="IPR036883">
    <property type="entry name" value="PDCD5-like_sf"/>
</dbReference>
<dbReference type="Gene3D" id="1.10.8.140">
    <property type="entry name" value="PDCD5-like"/>
    <property type="match status" value="1"/>
</dbReference>
<feature type="compositionally biased region" description="Basic and acidic residues" evidence="2">
    <location>
        <begin position="17"/>
        <end position="40"/>
    </location>
</feature>
<accession>A0ABN9UME0</accession>